<evidence type="ECO:0000259" key="3">
    <source>
        <dbReference type="Pfam" id="PF24758"/>
    </source>
</evidence>
<dbReference type="Pfam" id="PF24758">
    <property type="entry name" value="LRR_At5g56370"/>
    <property type="match status" value="1"/>
</dbReference>
<dbReference type="InParanoid" id="M1BTE4"/>
<dbReference type="CDD" id="cd22160">
    <property type="entry name" value="F-box_AtFBL13-like"/>
    <property type="match status" value="1"/>
</dbReference>
<dbReference type="HOGENOM" id="CLU_527245_0_0_1"/>
<sequence>MDIKEGKFSITYLPERDDVVNKTNNYALIQLDGFLSYITCDSEATMDVWILEDFHGQVWSKKHTIVAELTHYVCPSKSTRPNERSMPEIGKLVAVGGARNGEVLILKHQKNSKQYLYYTKSRVLGDYWYTMSPNESKCCRSLIPDVLSNLPDNVIDVILMCLPCKDAVRTSILSKKWRYKWCRRTEFTLDKSHWVTKNDLLHPTIKFKKIICQFLTLHEGPITKFTLDIVNLENSPEIDNFIYFLSRNGIQHLVLHLSFDNPYKLPSSVFTCSQLRHLSLHNCSIHHSSAFKGFNRLISLELCEVIISSELLESLIYHCPLLEQLMLVILENLDTIEINVPTLRTLDFTGYISSICLKNSPRLVKLSLEGRYMEVEDLDFAKVFESCSALEHLLFDFSNFELYSEDEEDDRILECLELQRFSDVTFNHLREVKLKCFGGTTPEMQLIKLLLAKSPVLVRMLIDRWFLEHGSLDTRLRILNETQVPRISIQHAVDPAEHSRVSDEPPCFPEDSVISFS</sequence>
<feature type="domain" description="F-box associated beta-propeller type 3" evidence="2">
    <location>
        <begin position="2"/>
        <end position="118"/>
    </location>
</feature>
<reference evidence="5" key="1">
    <citation type="journal article" date="2011" name="Nature">
        <title>Genome sequence and analysis of the tuber crop potato.</title>
        <authorList>
            <consortium name="The Potato Genome Sequencing Consortium"/>
        </authorList>
    </citation>
    <scope>NUCLEOTIDE SEQUENCE [LARGE SCALE GENOMIC DNA]</scope>
    <source>
        <strain evidence="5">cv. DM1-3 516 R44</strain>
    </source>
</reference>
<dbReference type="Proteomes" id="UP000011115">
    <property type="component" value="Unassembled WGS sequence"/>
</dbReference>
<dbReference type="Gramene" id="PGSC0003DMT400052433">
    <property type="protein sequence ID" value="PGSC0003DMT400052433"/>
    <property type="gene ID" value="PGSC0003DMG400020354"/>
</dbReference>
<dbReference type="PANTHER" id="PTHR31639">
    <property type="entry name" value="F-BOX PROTEIN-LIKE"/>
    <property type="match status" value="1"/>
</dbReference>
<evidence type="ECO:0000259" key="1">
    <source>
        <dbReference type="Pfam" id="PF00646"/>
    </source>
</evidence>
<dbReference type="PANTHER" id="PTHR31639:SF328">
    <property type="entry name" value="F-BOX DOMAIN-CONTAINING PROTEIN"/>
    <property type="match status" value="1"/>
</dbReference>
<dbReference type="InterPro" id="IPR001810">
    <property type="entry name" value="F-box_dom"/>
</dbReference>
<feature type="domain" description="F-box" evidence="1">
    <location>
        <begin position="147"/>
        <end position="182"/>
    </location>
</feature>
<evidence type="ECO:0000313" key="4">
    <source>
        <dbReference type="EnsemblPlants" id="PGSC0003DMT400052433"/>
    </source>
</evidence>
<dbReference type="OMA" id="ANCNINQ"/>
<keyword evidence="5" id="KW-1185">Reference proteome</keyword>
<dbReference type="PaxDb" id="4113-PGSC0003DMT400052433"/>
<dbReference type="SUPFAM" id="SSF81383">
    <property type="entry name" value="F-box domain"/>
    <property type="match status" value="1"/>
</dbReference>
<protein>
    <submittedName>
        <fullName evidence="4">Ubiquitin-protein ligase</fullName>
    </submittedName>
</protein>
<evidence type="ECO:0000313" key="5">
    <source>
        <dbReference type="Proteomes" id="UP000011115"/>
    </source>
</evidence>
<dbReference type="InterPro" id="IPR053781">
    <property type="entry name" value="F-box_AtFBL13-like"/>
</dbReference>
<dbReference type="InterPro" id="IPR013187">
    <property type="entry name" value="F-box-assoc_dom_typ3"/>
</dbReference>
<dbReference type="EnsemblPlants" id="PGSC0003DMT400052433">
    <property type="protein sequence ID" value="PGSC0003DMT400052433"/>
    <property type="gene ID" value="PGSC0003DMG400020354"/>
</dbReference>
<proteinExistence type="predicted"/>
<dbReference type="AlphaFoldDB" id="M1BTE4"/>
<evidence type="ECO:0000259" key="2">
    <source>
        <dbReference type="Pfam" id="PF08268"/>
    </source>
</evidence>
<dbReference type="Gene3D" id="3.80.10.10">
    <property type="entry name" value="Ribonuclease Inhibitor"/>
    <property type="match status" value="1"/>
</dbReference>
<organism evidence="4 5">
    <name type="scientific">Solanum tuberosum</name>
    <name type="common">Potato</name>
    <dbReference type="NCBI Taxonomy" id="4113"/>
    <lineage>
        <taxon>Eukaryota</taxon>
        <taxon>Viridiplantae</taxon>
        <taxon>Streptophyta</taxon>
        <taxon>Embryophyta</taxon>
        <taxon>Tracheophyta</taxon>
        <taxon>Spermatophyta</taxon>
        <taxon>Magnoliopsida</taxon>
        <taxon>eudicotyledons</taxon>
        <taxon>Gunneridae</taxon>
        <taxon>Pentapetalae</taxon>
        <taxon>asterids</taxon>
        <taxon>lamiids</taxon>
        <taxon>Solanales</taxon>
        <taxon>Solanaceae</taxon>
        <taxon>Solanoideae</taxon>
        <taxon>Solaneae</taxon>
        <taxon>Solanum</taxon>
    </lineage>
</organism>
<dbReference type="InterPro" id="IPR055411">
    <property type="entry name" value="LRR_FXL15/At3g58940/PEG3-like"/>
</dbReference>
<accession>M1BTE4</accession>
<dbReference type="InterPro" id="IPR032675">
    <property type="entry name" value="LRR_dom_sf"/>
</dbReference>
<dbReference type="Pfam" id="PF00646">
    <property type="entry name" value="F-box"/>
    <property type="match status" value="1"/>
</dbReference>
<feature type="domain" description="F-box/LRR-repeat protein 15/At3g58940/PEG3-like LRR" evidence="3">
    <location>
        <begin position="240"/>
        <end position="371"/>
    </location>
</feature>
<name>M1BTE4_SOLTU</name>
<dbReference type="Pfam" id="PF08268">
    <property type="entry name" value="FBA_3"/>
    <property type="match status" value="1"/>
</dbReference>
<dbReference type="InterPro" id="IPR036047">
    <property type="entry name" value="F-box-like_dom_sf"/>
</dbReference>
<reference evidence="4" key="2">
    <citation type="submission" date="2015-06" db="UniProtKB">
        <authorList>
            <consortium name="EnsemblPlants"/>
        </authorList>
    </citation>
    <scope>IDENTIFICATION</scope>
    <source>
        <strain evidence="4">DM1-3 516 R44</strain>
    </source>
</reference>
<dbReference type="SUPFAM" id="SSF52058">
    <property type="entry name" value="L domain-like"/>
    <property type="match status" value="1"/>
</dbReference>